<dbReference type="InterPro" id="IPR005502">
    <property type="entry name" value="Ribosyl_crysJ1"/>
</dbReference>
<dbReference type="PANTHER" id="PTHR16222">
    <property type="entry name" value="ADP-RIBOSYLGLYCOHYDROLASE"/>
    <property type="match status" value="1"/>
</dbReference>
<feature type="binding site" evidence="3">
    <location>
        <position position="49"/>
    </location>
    <ligand>
        <name>Mg(2+)</name>
        <dbReference type="ChEBI" id="CHEBI:18420"/>
        <label>1</label>
    </ligand>
</feature>
<dbReference type="OrthoDB" id="9798107at2"/>
<feature type="binding site" evidence="3">
    <location>
        <position position="257"/>
    </location>
    <ligand>
        <name>Mg(2+)</name>
        <dbReference type="ChEBI" id="CHEBI:18420"/>
        <label>1</label>
    </ligand>
</feature>
<gene>
    <name evidence="4" type="ORF">FKG94_01360</name>
</gene>
<dbReference type="InterPro" id="IPR036705">
    <property type="entry name" value="Ribosyl_crysJ1_sf"/>
</dbReference>
<organism evidence="4 5">
    <name type="scientific">Exilibacterium tricleocarpae</name>
    <dbReference type="NCBI Taxonomy" id="2591008"/>
    <lineage>
        <taxon>Bacteria</taxon>
        <taxon>Pseudomonadati</taxon>
        <taxon>Pseudomonadota</taxon>
        <taxon>Gammaproteobacteria</taxon>
        <taxon>Cellvibrionales</taxon>
        <taxon>Cellvibrionaceae</taxon>
        <taxon>Exilibacterium</taxon>
    </lineage>
</organism>
<keyword evidence="5" id="KW-1185">Reference proteome</keyword>
<protein>
    <recommendedName>
        <fullName evidence="6">ADP-ribosylglycohydrolase family protein</fullName>
    </recommendedName>
</protein>
<reference evidence="4 5" key="1">
    <citation type="submission" date="2019-06" db="EMBL/GenBank/DDBJ databases">
        <title>Whole genome sequence for Cellvibrionaceae sp. R142.</title>
        <authorList>
            <person name="Wang G."/>
        </authorList>
    </citation>
    <scope>NUCLEOTIDE SEQUENCE [LARGE SCALE GENOMIC DNA]</scope>
    <source>
        <strain evidence="4 5">R142</strain>
    </source>
</reference>
<dbReference type="Pfam" id="PF03747">
    <property type="entry name" value="ADP_ribosyl_GH"/>
    <property type="match status" value="1"/>
</dbReference>
<feature type="binding site" evidence="3">
    <location>
        <position position="48"/>
    </location>
    <ligand>
        <name>Mg(2+)</name>
        <dbReference type="ChEBI" id="CHEBI:18420"/>
        <label>1</label>
    </ligand>
</feature>
<evidence type="ECO:0000313" key="5">
    <source>
        <dbReference type="Proteomes" id="UP000319732"/>
    </source>
</evidence>
<evidence type="ECO:0000256" key="3">
    <source>
        <dbReference type="PIRSR" id="PIRSR605502-1"/>
    </source>
</evidence>
<evidence type="ECO:0000256" key="2">
    <source>
        <dbReference type="ARBA" id="ARBA00022801"/>
    </source>
</evidence>
<feature type="binding site" evidence="3">
    <location>
        <position position="256"/>
    </location>
    <ligand>
        <name>Mg(2+)</name>
        <dbReference type="ChEBI" id="CHEBI:18420"/>
        <label>1</label>
    </ligand>
</feature>
<proteinExistence type="inferred from homology"/>
<evidence type="ECO:0000313" key="4">
    <source>
        <dbReference type="EMBL" id="TQV86228.1"/>
    </source>
</evidence>
<name>A0A545U9T0_9GAMM</name>
<dbReference type="SUPFAM" id="SSF101478">
    <property type="entry name" value="ADP-ribosylglycohydrolase"/>
    <property type="match status" value="1"/>
</dbReference>
<evidence type="ECO:0008006" key="6">
    <source>
        <dbReference type="Google" id="ProtNLM"/>
    </source>
</evidence>
<feature type="binding site" evidence="3">
    <location>
        <position position="254"/>
    </location>
    <ligand>
        <name>Mg(2+)</name>
        <dbReference type="ChEBI" id="CHEBI:18420"/>
        <label>1</label>
    </ligand>
</feature>
<comment type="caution">
    <text evidence="4">The sequence shown here is derived from an EMBL/GenBank/DDBJ whole genome shotgun (WGS) entry which is preliminary data.</text>
</comment>
<dbReference type="Proteomes" id="UP000319732">
    <property type="component" value="Unassembled WGS sequence"/>
</dbReference>
<dbReference type="RefSeq" id="WP_142902381.1">
    <property type="nucleotide sequence ID" value="NZ_ML660087.1"/>
</dbReference>
<comment type="cofactor">
    <cofactor evidence="3">
        <name>Mg(2+)</name>
        <dbReference type="ChEBI" id="CHEBI:18420"/>
    </cofactor>
    <text evidence="3">Binds 2 magnesium ions per subunit.</text>
</comment>
<comment type="similarity">
    <text evidence="1">Belongs to the ADP-ribosylglycohydrolase family.</text>
</comment>
<dbReference type="Gene3D" id="1.10.4080.10">
    <property type="entry name" value="ADP-ribosylation/Crystallin J1"/>
    <property type="match status" value="1"/>
</dbReference>
<accession>A0A545U9T0</accession>
<evidence type="ECO:0000256" key="1">
    <source>
        <dbReference type="ARBA" id="ARBA00010702"/>
    </source>
</evidence>
<sequence length="304" mass="33785">MTSIDKYKGCFLGLAVGDAFGAPYEGGLLERLLWKAIGKTRDGKLRYTDDTQMAIDLAESFLHNSAIEQDHLAYRFAQSYQWSRGYGPSTSRLLKLIKKGKNWRDANKKKFKTGSFGNGAAMRAPILAMCFPSNTLALLNNVTKSAEITHAHPLGIEGAKLIALATQAAFRDLENEAILMKLLHQCQSRIYKNKITFCAEALNRSEKKIKEIKRNLGNGIAAPQSCVTAIYFSLKFRDQKFESMLSQIFTLGGDVDTIASMAGAIWGAFNGASTLEEKSKSLEQSQEITWLAKTLFLKQHHSLF</sequence>
<feature type="binding site" evidence="3">
    <location>
        <position position="50"/>
    </location>
    <ligand>
        <name>Mg(2+)</name>
        <dbReference type="ChEBI" id="CHEBI:18420"/>
        <label>1</label>
    </ligand>
</feature>
<keyword evidence="3" id="KW-0479">Metal-binding</keyword>
<dbReference type="PANTHER" id="PTHR16222:SF24">
    <property type="entry name" value="ADP-RIBOSYLHYDROLASE ARH3"/>
    <property type="match status" value="1"/>
</dbReference>
<dbReference type="AlphaFoldDB" id="A0A545U9T0"/>
<keyword evidence="3" id="KW-0460">Magnesium</keyword>
<dbReference type="EMBL" id="VHSG01000002">
    <property type="protein sequence ID" value="TQV86228.1"/>
    <property type="molecule type" value="Genomic_DNA"/>
</dbReference>
<dbReference type="InterPro" id="IPR050792">
    <property type="entry name" value="ADP-ribosylglycohydrolase"/>
</dbReference>
<dbReference type="GO" id="GO:0046872">
    <property type="term" value="F:metal ion binding"/>
    <property type="evidence" value="ECO:0007669"/>
    <property type="project" value="UniProtKB-KW"/>
</dbReference>
<keyword evidence="2" id="KW-0378">Hydrolase</keyword>
<dbReference type="GO" id="GO:0016787">
    <property type="term" value="F:hydrolase activity"/>
    <property type="evidence" value="ECO:0007669"/>
    <property type="project" value="UniProtKB-KW"/>
</dbReference>